<accession>A0ABY5ETK4</accession>
<evidence type="ECO:0000313" key="1">
    <source>
        <dbReference type="EMBL" id="UTO28176.1"/>
    </source>
</evidence>
<proteinExistence type="predicted"/>
<organism evidence="1 2">
    <name type="scientific">Bartonella harrusi</name>
    <dbReference type="NCBI Taxonomy" id="2961895"/>
    <lineage>
        <taxon>Bacteria</taxon>
        <taxon>Pseudomonadati</taxon>
        <taxon>Pseudomonadota</taxon>
        <taxon>Alphaproteobacteria</taxon>
        <taxon>Hyphomicrobiales</taxon>
        <taxon>Bartonellaceae</taxon>
        <taxon>Bartonella</taxon>
    </lineage>
</organism>
<reference evidence="1" key="1">
    <citation type="submission" date="2022-07" db="EMBL/GenBank/DDBJ databases">
        <title>First report of Bartonella spp. in marsupials in Brazil, with a description of Bartonella harrusi sp. nov. and new proposal for taxonomic reclassification of species of the genus Bartonella.</title>
        <authorList>
            <person name="Amaral R.B."/>
        </authorList>
    </citation>
    <scope>NUCLEOTIDE SEQUENCE</scope>
    <source>
        <strain evidence="1">117A</strain>
    </source>
</reference>
<evidence type="ECO:0000313" key="2">
    <source>
        <dbReference type="Proteomes" id="UP001059475"/>
    </source>
</evidence>
<dbReference type="EMBL" id="CP101114">
    <property type="protein sequence ID" value="UTO28176.1"/>
    <property type="molecule type" value="Genomic_DNA"/>
</dbReference>
<gene>
    <name evidence="1" type="ORF">NMK50_08380</name>
</gene>
<sequence length="67" mass="7703">MHKECPNFDRGLLVMTGLFSAACQTINPDNFQNLPAVHITFVAKGLEIFEERVTEERLKQELDRVLK</sequence>
<protein>
    <submittedName>
        <fullName evidence="1">Uncharacterized protein</fullName>
    </submittedName>
</protein>
<name>A0ABY5ETK4_9HYPH</name>
<dbReference type="Proteomes" id="UP001059475">
    <property type="component" value="Chromosome"/>
</dbReference>
<dbReference type="RefSeq" id="WP_254770085.1">
    <property type="nucleotide sequence ID" value="NZ_CP101114.1"/>
</dbReference>
<dbReference type="PROSITE" id="PS51257">
    <property type="entry name" value="PROKAR_LIPOPROTEIN"/>
    <property type="match status" value="1"/>
</dbReference>
<keyword evidence="2" id="KW-1185">Reference proteome</keyword>